<dbReference type="AlphaFoldDB" id="A0A0B2QGB3"/>
<dbReference type="EMBL" id="KN659601">
    <property type="protein sequence ID" value="KHN18802.1"/>
    <property type="molecule type" value="Genomic_DNA"/>
</dbReference>
<name>A0A0B2QGB3_GLYSO</name>
<organism evidence="1">
    <name type="scientific">Glycine soja</name>
    <name type="common">Wild soybean</name>
    <dbReference type="NCBI Taxonomy" id="3848"/>
    <lineage>
        <taxon>Eukaryota</taxon>
        <taxon>Viridiplantae</taxon>
        <taxon>Streptophyta</taxon>
        <taxon>Embryophyta</taxon>
        <taxon>Tracheophyta</taxon>
        <taxon>Spermatophyta</taxon>
        <taxon>Magnoliopsida</taxon>
        <taxon>eudicotyledons</taxon>
        <taxon>Gunneridae</taxon>
        <taxon>Pentapetalae</taxon>
        <taxon>rosids</taxon>
        <taxon>fabids</taxon>
        <taxon>Fabales</taxon>
        <taxon>Fabaceae</taxon>
        <taxon>Papilionoideae</taxon>
        <taxon>50 kb inversion clade</taxon>
        <taxon>NPAAA clade</taxon>
        <taxon>indigoferoid/millettioid clade</taxon>
        <taxon>Phaseoleae</taxon>
        <taxon>Glycine</taxon>
        <taxon>Glycine subgen. Soja</taxon>
    </lineage>
</organism>
<dbReference type="Proteomes" id="UP000053555">
    <property type="component" value="Unassembled WGS sequence"/>
</dbReference>
<gene>
    <name evidence="1" type="ORF">glysoja_040083</name>
</gene>
<evidence type="ECO:0000313" key="1">
    <source>
        <dbReference type="EMBL" id="KHN18802.1"/>
    </source>
</evidence>
<accession>A0A0B2QGB3</accession>
<sequence length="57" mass="5952">MASDGFTDKNTVFRKLKAKCVSIAMRRTLPGRPSRMGSSSASIAPPFTAVSACTSAS</sequence>
<protein>
    <submittedName>
        <fullName evidence="1">Uncharacterized protein</fullName>
    </submittedName>
</protein>
<reference evidence="1" key="1">
    <citation type="submission" date="2014-07" db="EMBL/GenBank/DDBJ databases">
        <title>Identification of a novel salt tolerance gene in wild soybean by whole-genome sequencing.</title>
        <authorList>
            <person name="Lam H.-M."/>
            <person name="Qi X."/>
            <person name="Li M.-W."/>
            <person name="Liu X."/>
            <person name="Xie M."/>
            <person name="Ni M."/>
            <person name="Xu X."/>
        </authorList>
    </citation>
    <scope>NUCLEOTIDE SEQUENCE [LARGE SCALE GENOMIC DNA]</scope>
    <source>
        <tissue evidence="1">Root</tissue>
    </source>
</reference>
<proteinExistence type="predicted"/>